<dbReference type="EMBL" id="JBHUHX010000009">
    <property type="protein sequence ID" value="MFD2111180.1"/>
    <property type="molecule type" value="Genomic_DNA"/>
</dbReference>
<dbReference type="InterPro" id="IPR036025">
    <property type="entry name" value="RtcB-like_sf"/>
</dbReference>
<evidence type="ECO:0000256" key="4">
    <source>
        <dbReference type="ARBA" id="ARBA00022723"/>
    </source>
</evidence>
<keyword evidence="4" id="KW-0479">Metal-binding</keyword>
<keyword evidence="6" id="KW-0692">RNA repair</keyword>
<sequence length="433" mass="47962">MPIKRVISKGRVPVKIYTDDVAENAMKQLENVSHLPFIHSHVAAMPDVHWGMGATIGSVIPTVGAIIPAAVGVDIGCGMNALRLSLRADQLPDSLARVRSAIEARVPVGMDGHGQEHWCEEGLARVAPGLEPILAKHPKVNARWKSQLGSLGGGNHFIELCLDESQQVWIMLHSGSRGIGNRIGMHFIELAKREMERWKIQLPDHNLAYLPEGSQHFDDYVEAVGWAQDYAMENRRQMMRLIIEALRGQLPPFEATSEAINCHHNYVTREQHFGKEVYLTRKGAIRAREGDLGIIPGSMGAKSYIVRGLGNPMSFCSCSHGAGRRMSRGEATRRFTRKDLEVQTQGVECRKDKGVIDEIPAAYKDIDAVMANQSDLVEVVHTLNTSLTIDPKIIDLGRSVSRVFSPRRCTASALRSPDRQQSPSCSHPWRCVP</sequence>
<dbReference type="RefSeq" id="WP_386024059.1">
    <property type="nucleotide sequence ID" value="NZ_JBHUHX010000009.1"/>
</dbReference>
<keyword evidence="5" id="KW-0547">Nucleotide-binding</keyword>
<evidence type="ECO:0000256" key="7">
    <source>
        <dbReference type="ARBA" id="ARBA00023134"/>
    </source>
</evidence>
<evidence type="ECO:0000256" key="6">
    <source>
        <dbReference type="ARBA" id="ARBA00022800"/>
    </source>
</evidence>
<dbReference type="PANTHER" id="PTHR43749:SF2">
    <property type="entry name" value="RNA-SPLICING LIGASE RTCB"/>
    <property type="match status" value="1"/>
</dbReference>
<name>A0ABW4Y502_9GAMM</name>
<comment type="cofactor">
    <cofactor evidence="1">
        <name>Mn(2+)</name>
        <dbReference type="ChEBI" id="CHEBI:29035"/>
    </cofactor>
</comment>
<keyword evidence="7" id="KW-0342">GTP-binding</keyword>
<dbReference type="GO" id="GO:0170057">
    <property type="term" value="F:RNA ligase (GTP) activity"/>
    <property type="evidence" value="ECO:0007669"/>
    <property type="project" value="UniProtKB-EC"/>
</dbReference>
<proteinExistence type="predicted"/>
<evidence type="ECO:0000313" key="12">
    <source>
        <dbReference type="Proteomes" id="UP001597337"/>
    </source>
</evidence>
<evidence type="ECO:0000256" key="5">
    <source>
        <dbReference type="ARBA" id="ARBA00022741"/>
    </source>
</evidence>
<organism evidence="11 12">
    <name type="scientific">Thiorhodococcus fuscus</name>
    <dbReference type="NCBI Taxonomy" id="527200"/>
    <lineage>
        <taxon>Bacteria</taxon>
        <taxon>Pseudomonadati</taxon>
        <taxon>Pseudomonadota</taxon>
        <taxon>Gammaproteobacteria</taxon>
        <taxon>Chromatiales</taxon>
        <taxon>Chromatiaceae</taxon>
        <taxon>Thiorhodococcus</taxon>
    </lineage>
</organism>
<comment type="caution">
    <text evidence="11">The sequence shown here is derived from an EMBL/GenBank/DDBJ whole genome shotgun (WGS) entry which is preliminary data.</text>
</comment>
<dbReference type="PANTHER" id="PTHR43749">
    <property type="entry name" value="RNA-SPLICING LIGASE RTCB"/>
    <property type="match status" value="1"/>
</dbReference>
<evidence type="ECO:0000256" key="3">
    <source>
        <dbReference type="ARBA" id="ARBA00022598"/>
    </source>
</evidence>
<keyword evidence="8" id="KW-0464">Manganese</keyword>
<dbReference type="InterPro" id="IPR001233">
    <property type="entry name" value="RtcB"/>
</dbReference>
<evidence type="ECO:0000313" key="11">
    <source>
        <dbReference type="EMBL" id="MFD2111180.1"/>
    </source>
</evidence>
<evidence type="ECO:0000256" key="8">
    <source>
        <dbReference type="ARBA" id="ARBA00023211"/>
    </source>
</evidence>
<evidence type="ECO:0000256" key="9">
    <source>
        <dbReference type="ARBA" id="ARBA00047746"/>
    </source>
</evidence>
<feature type="region of interest" description="Disordered" evidence="10">
    <location>
        <begin position="411"/>
        <end position="433"/>
    </location>
</feature>
<evidence type="ECO:0000256" key="2">
    <source>
        <dbReference type="ARBA" id="ARBA00012726"/>
    </source>
</evidence>
<dbReference type="EC" id="6.5.1.8" evidence="2"/>
<evidence type="ECO:0000256" key="1">
    <source>
        <dbReference type="ARBA" id="ARBA00001936"/>
    </source>
</evidence>
<evidence type="ECO:0000256" key="10">
    <source>
        <dbReference type="SAM" id="MobiDB-lite"/>
    </source>
</evidence>
<keyword evidence="3 11" id="KW-0436">Ligase</keyword>
<dbReference type="InterPro" id="IPR052915">
    <property type="entry name" value="RtcB-like"/>
</dbReference>
<dbReference type="SUPFAM" id="SSF103365">
    <property type="entry name" value="Hypothetical protein PH1602"/>
    <property type="match status" value="1"/>
</dbReference>
<comment type="catalytic activity">
    <reaction evidence="9">
        <text>a 3'-end 3'-phospho-ribonucleotide-RNA + a 5'-end dephospho-ribonucleoside-RNA + GTP = a ribonucleotidyl-ribonucleotide-RNA + GMP + diphosphate</text>
        <dbReference type="Rhea" id="RHEA:68076"/>
        <dbReference type="Rhea" id="RHEA-COMP:10463"/>
        <dbReference type="Rhea" id="RHEA-COMP:13936"/>
        <dbReference type="Rhea" id="RHEA-COMP:17355"/>
        <dbReference type="ChEBI" id="CHEBI:33019"/>
        <dbReference type="ChEBI" id="CHEBI:37565"/>
        <dbReference type="ChEBI" id="CHEBI:58115"/>
        <dbReference type="ChEBI" id="CHEBI:83062"/>
        <dbReference type="ChEBI" id="CHEBI:138284"/>
        <dbReference type="ChEBI" id="CHEBI:173118"/>
        <dbReference type="EC" id="6.5.1.8"/>
    </reaction>
</comment>
<gene>
    <name evidence="11" type="ORF">ACFSJC_04900</name>
</gene>
<reference evidence="12" key="1">
    <citation type="journal article" date="2019" name="Int. J. Syst. Evol. Microbiol.">
        <title>The Global Catalogue of Microorganisms (GCM) 10K type strain sequencing project: providing services to taxonomists for standard genome sequencing and annotation.</title>
        <authorList>
            <consortium name="The Broad Institute Genomics Platform"/>
            <consortium name="The Broad Institute Genome Sequencing Center for Infectious Disease"/>
            <person name="Wu L."/>
            <person name="Ma J."/>
        </authorList>
    </citation>
    <scope>NUCLEOTIDE SEQUENCE [LARGE SCALE GENOMIC DNA]</scope>
    <source>
        <strain evidence="12">KACC 12597</strain>
    </source>
</reference>
<accession>A0ABW4Y502</accession>
<protein>
    <recommendedName>
        <fullName evidence="2">3'-phosphate/5'-hydroxy nucleic acid ligase</fullName>
        <ecNumber evidence="2">6.5.1.8</ecNumber>
    </recommendedName>
</protein>
<dbReference type="Proteomes" id="UP001597337">
    <property type="component" value="Unassembled WGS sequence"/>
</dbReference>
<keyword evidence="12" id="KW-1185">Reference proteome</keyword>
<dbReference type="Pfam" id="PF01139">
    <property type="entry name" value="RtcB"/>
    <property type="match status" value="1"/>
</dbReference>
<dbReference type="Gene3D" id="3.90.1860.10">
    <property type="entry name" value="tRNA-splicing ligase RtcB"/>
    <property type="match status" value="1"/>
</dbReference>